<reference evidence="1 2" key="1">
    <citation type="journal article" date="2019" name="Int. J. Syst. Evol. Microbiol.">
        <title>The Global Catalogue of Microorganisms (GCM) 10K type strain sequencing project: providing services to taxonomists for standard genome sequencing and annotation.</title>
        <authorList>
            <consortium name="The Broad Institute Genomics Platform"/>
            <consortium name="The Broad Institute Genome Sequencing Center for Infectious Disease"/>
            <person name="Wu L."/>
            <person name="Ma J."/>
        </authorList>
    </citation>
    <scope>NUCLEOTIDE SEQUENCE [LARGE SCALE GENOMIC DNA]</scope>
    <source>
        <strain evidence="1 2">JCM 15591</strain>
    </source>
</reference>
<gene>
    <name evidence="1" type="ORF">GCM10009810_01480</name>
</gene>
<proteinExistence type="predicted"/>
<organism evidence="1 2">
    <name type="scientific">Nostocoides vanveenii</name>
    <dbReference type="NCBI Taxonomy" id="330835"/>
    <lineage>
        <taxon>Bacteria</taxon>
        <taxon>Bacillati</taxon>
        <taxon>Actinomycetota</taxon>
        <taxon>Actinomycetes</taxon>
        <taxon>Micrococcales</taxon>
        <taxon>Intrasporangiaceae</taxon>
        <taxon>Nostocoides</taxon>
    </lineage>
</organism>
<evidence type="ECO:0000313" key="2">
    <source>
        <dbReference type="Proteomes" id="UP001501475"/>
    </source>
</evidence>
<keyword evidence="2" id="KW-1185">Reference proteome</keyword>
<protein>
    <submittedName>
        <fullName evidence="1">Uncharacterized protein</fullName>
    </submittedName>
</protein>
<evidence type="ECO:0000313" key="1">
    <source>
        <dbReference type="EMBL" id="GAA1744543.1"/>
    </source>
</evidence>
<dbReference type="Proteomes" id="UP001501475">
    <property type="component" value="Unassembled WGS sequence"/>
</dbReference>
<sequence>MIDNGLKVGVVGEDDTEGCRQDLVARGDGLAERARTWENRIRLVIDAHSHEHLPTPDH</sequence>
<name>A0ABN2JZJ5_9MICO</name>
<dbReference type="EMBL" id="BAAAPN010000003">
    <property type="protein sequence ID" value="GAA1744543.1"/>
    <property type="molecule type" value="Genomic_DNA"/>
</dbReference>
<comment type="caution">
    <text evidence="1">The sequence shown here is derived from an EMBL/GenBank/DDBJ whole genome shotgun (WGS) entry which is preliminary data.</text>
</comment>
<accession>A0ABN2JZJ5</accession>